<evidence type="ECO:0000313" key="3">
    <source>
        <dbReference type="EMBL" id="SPR00246.1"/>
    </source>
</evidence>
<dbReference type="EMBL" id="CDSF01000149">
    <property type="protein sequence ID" value="CEP03567.1"/>
    <property type="molecule type" value="Genomic_DNA"/>
</dbReference>
<keyword evidence="4" id="KW-1185">Reference proteome</keyword>
<feature type="domain" description="ABC1 atypical kinase-like" evidence="1">
    <location>
        <begin position="625"/>
        <end position="886"/>
    </location>
</feature>
<dbReference type="Proteomes" id="UP000039324">
    <property type="component" value="Unassembled WGS sequence"/>
</dbReference>
<geneLocation type="mitochondrion" evidence="3"/>
<evidence type="ECO:0000313" key="5">
    <source>
        <dbReference type="Proteomes" id="UP000290189"/>
    </source>
</evidence>
<proteinExistence type="predicted"/>
<gene>
    <name evidence="2" type="ORF">PBRA_009452</name>
    <name evidence="3" type="ORF">PLBR_LOCUS7461</name>
</gene>
<keyword evidence="3" id="KW-0496">Mitochondrion</keyword>
<organism evidence="2 4">
    <name type="scientific">Plasmodiophora brassicae</name>
    <name type="common">Clubroot disease agent</name>
    <dbReference type="NCBI Taxonomy" id="37360"/>
    <lineage>
        <taxon>Eukaryota</taxon>
        <taxon>Sar</taxon>
        <taxon>Rhizaria</taxon>
        <taxon>Endomyxa</taxon>
        <taxon>Phytomyxea</taxon>
        <taxon>Plasmodiophorida</taxon>
        <taxon>Plasmodiophoridae</taxon>
        <taxon>Plasmodiophora</taxon>
    </lineage>
</organism>
<dbReference type="InterPro" id="IPR011009">
    <property type="entry name" value="Kinase-like_dom_sf"/>
</dbReference>
<dbReference type="AlphaFoldDB" id="A0A0G4J7Q1"/>
<evidence type="ECO:0000313" key="4">
    <source>
        <dbReference type="Proteomes" id="UP000039324"/>
    </source>
</evidence>
<sequence length="1242" mass="136230">MLMGMSRIRARTANTAARSSIVWARLRPKLVALLIASAALIVASGVTVADASHVSSAGADFPKPETSRVKWTPVKAVGAAAGVAGLGTASWSASNRHLKSNPGHERAVVNMASKLVASHWSNLKSHMTKANAMTAAKKGVSLLGFDMIDLLFMGAAGVFAVKEFLQEAENGNRARDMSQIALSIAGVPYIAESRIVPADTTGEKLDRLRVQYGPDAVFYVIQSITLNPMGIADRMHMIDAVLHHVRRGDLMRADGDGRTTLWSIIDLALDDVVTFDQRLPVIRAFLTHDVVTADIVNHRDQRGATVLHSVVNEIRFPSTRPGRVGFLVSIANMLLDKGADGTIADNTKHGFTPRSMVIDAISRCAVGCPAGRETLVALLTRMGGSEEDVPAASPFNDDDRRSVAMRIRNHAADIIECFTFENERGDTDPASCISALDDIPAPTSADAFVDAADGYPGLRALLEDLITMKQNGLVCESGYAAIRNMPMKEMALRSKSQEAVLWARLVPKVDPFAHLRMAFGQVLVYPEEQLRVDAWSMMYGFVLESCRRMLHMFDILAGRNSNEPRTKVRMLASLLRTDIRDDVYTVVSNVAMAGGPVLMKTFQEVAGSFVDPAMAAKAFGFFTGIRPMSRVDLDFQLRADFKDDVDRLLRNFDRDHAVGAASIAEGHRTEYDGKPAFAKVKRRFVDAMFDEERRHFQRNFWDAMKNAKHPNPKAARLRLMKSPGCEGRRIMTLFLQPTFRRVPSDLSFADESKAMRVAADVFAPLSPRVKVPAVLHSTENVIVMSMAPGDGTLATWTPSLSEGGRDVCDLVESVEMFAVAWFENMLFSEAPTIIHTDMHPGNLMFKFVRGDRQYRVSGLTVLDWGQHVIMQNGVNRAVTSKILAIVIGCLAGNLDMVIAAVQSLPHPGDAPIDVQPIRQAFATGFGRFTVVFELIIKMFIAPEPMLGAMDSHRSAPERLVSIAAGGIGSLRQTFDVLERRLAQAAPSCTCTMPTFFEFVWKHAPTWIGKFTLQQATTLHTFWNGGKVQATPDVALKSTTFADVLTGRLVTSRDTRRGLLAAGRALVSLNPKKLADVPGSVIRDATAWAHRSLLNRFPVRMHPFLVKWSRVFGAEIAYQSFKHVVLGKKPSQQALTKRSLSKMLLRNAAAVVVVDAVDQALTSQRKKLATYLATSPVDDDAEATATTTTMSKTKGDGKRPWISDKFKRVLRQTKRAFELSYVPIKSIAVQQRLVDAIRVGAGL</sequence>
<protein>
    <recommendedName>
        <fullName evidence="1">ABC1 atypical kinase-like domain-containing protein</fullName>
    </recommendedName>
</protein>
<reference evidence="2 4" key="1">
    <citation type="submission" date="2015-02" db="EMBL/GenBank/DDBJ databases">
        <authorList>
            <person name="Chooi Y.-H."/>
        </authorList>
    </citation>
    <scope>NUCLEOTIDE SEQUENCE [LARGE SCALE GENOMIC DNA]</scope>
    <source>
        <strain evidence="2">E3</strain>
    </source>
</reference>
<dbReference type="Proteomes" id="UP000290189">
    <property type="component" value="Unassembled WGS sequence"/>
</dbReference>
<dbReference type="EMBL" id="OVEO01000013">
    <property type="protein sequence ID" value="SPR00246.1"/>
    <property type="molecule type" value="Genomic_DNA"/>
</dbReference>
<dbReference type="SUPFAM" id="SSF56112">
    <property type="entry name" value="Protein kinase-like (PK-like)"/>
    <property type="match status" value="1"/>
</dbReference>
<name>A0A0G4J7Q1_PLABS</name>
<dbReference type="InterPro" id="IPR004147">
    <property type="entry name" value="ABC1_dom"/>
</dbReference>
<evidence type="ECO:0000313" key="2">
    <source>
        <dbReference type="EMBL" id="CEP03567.1"/>
    </source>
</evidence>
<accession>A0A0G4J7Q1</accession>
<evidence type="ECO:0000259" key="1">
    <source>
        <dbReference type="Pfam" id="PF03109"/>
    </source>
</evidence>
<dbReference type="Pfam" id="PF03109">
    <property type="entry name" value="ABC1"/>
    <property type="match status" value="1"/>
</dbReference>
<reference evidence="3 5" key="2">
    <citation type="submission" date="2018-03" db="EMBL/GenBank/DDBJ databases">
        <authorList>
            <person name="Fogelqvist J."/>
        </authorList>
    </citation>
    <scope>NUCLEOTIDE SEQUENCE [LARGE SCALE GENOMIC DNA]</scope>
</reference>